<dbReference type="PaxDb" id="55529-EKX40895"/>
<organism evidence="2">
    <name type="scientific">Guillardia theta (strain CCMP2712)</name>
    <name type="common">Cryptophyte</name>
    <dbReference type="NCBI Taxonomy" id="905079"/>
    <lineage>
        <taxon>Eukaryota</taxon>
        <taxon>Cryptophyceae</taxon>
        <taxon>Pyrenomonadales</taxon>
        <taxon>Geminigeraceae</taxon>
        <taxon>Guillardia</taxon>
    </lineage>
</organism>
<evidence type="ECO:0000256" key="1">
    <source>
        <dbReference type="SAM" id="Phobius"/>
    </source>
</evidence>
<reference evidence="2 4" key="1">
    <citation type="journal article" date="2012" name="Nature">
        <title>Algal genomes reveal evolutionary mosaicism and the fate of nucleomorphs.</title>
        <authorList>
            <consortium name="DOE Joint Genome Institute"/>
            <person name="Curtis B.A."/>
            <person name="Tanifuji G."/>
            <person name="Burki F."/>
            <person name="Gruber A."/>
            <person name="Irimia M."/>
            <person name="Maruyama S."/>
            <person name="Arias M.C."/>
            <person name="Ball S.G."/>
            <person name="Gile G.H."/>
            <person name="Hirakawa Y."/>
            <person name="Hopkins J.F."/>
            <person name="Kuo A."/>
            <person name="Rensing S.A."/>
            <person name="Schmutz J."/>
            <person name="Symeonidi A."/>
            <person name="Elias M."/>
            <person name="Eveleigh R.J."/>
            <person name="Herman E.K."/>
            <person name="Klute M.J."/>
            <person name="Nakayama T."/>
            <person name="Obornik M."/>
            <person name="Reyes-Prieto A."/>
            <person name="Armbrust E.V."/>
            <person name="Aves S.J."/>
            <person name="Beiko R.G."/>
            <person name="Coutinho P."/>
            <person name="Dacks J.B."/>
            <person name="Durnford D.G."/>
            <person name="Fast N.M."/>
            <person name="Green B.R."/>
            <person name="Grisdale C.J."/>
            <person name="Hempel F."/>
            <person name="Henrissat B."/>
            <person name="Hoppner M.P."/>
            <person name="Ishida K."/>
            <person name="Kim E."/>
            <person name="Koreny L."/>
            <person name="Kroth P.G."/>
            <person name="Liu Y."/>
            <person name="Malik S.B."/>
            <person name="Maier U.G."/>
            <person name="McRose D."/>
            <person name="Mock T."/>
            <person name="Neilson J.A."/>
            <person name="Onodera N.T."/>
            <person name="Poole A.M."/>
            <person name="Pritham E.J."/>
            <person name="Richards T.A."/>
            <person name="Rocap G."/>
            <person name="Roy S.W."/>
            <person name="Sarai C."/>
            <person name="Schaack S."/>
            <person name="Shirato S."/>
            <person name="Slamovits C.H."/>
            <person name="Spencer D.F."/>
            <person name="Suzuki S."/>
            <person name="Worden A.Z."/>
            <person name="Zauner S."/>
            <person name="Barry K."/>
            <person name="Bell C."/>
            <person name="Bharti A.K."/>
            <person name="Crow J.A."/>
            <person name="Grimwood J."/>
            <person name="Kramer R."/>
            <person name="Lindquist E."/>
            <person name="Lucas S."/>
            <person name="Salamov A."/>
            <person name="McFadden G.I."/>
            <person name="Lane C.E."/>
            <person name="Keeling P.J."/>
            <person name="Gray M.W."/>
            <person name="Grigoriev I.V."/>
            <person name="Archibald J.M."/>
        </authorList>
    </citation>
    <scope>NUCLEOTIDE SEQUENCE</scope>
    <source>
        <strain evidence="2 4">CCMP2712</strain>
    </source>
</reference>
<proteinExistence type="predicted"/>
<dbReference type="AlphaFoldDB" id="L1IYJ3"/>
<dbReference type="KEGG" id="gtt:GUITHDRAFT_164575"/>
<sequence length="385" mass="42631">MARAFLYGSVPQDEVSFRRRTGLSTMGKRVLIGCVGALCIVSAILLVARTSSKRSSLMEFFAYPSEDSFPWNELNSPFDYRYQGRQSPLQGYSSEYGYEIEKPDPLEAYGGNWPLYSPEACIPQTFPELPQGFICSSDDYGVFLLDPYGNLYGRGIQERLRRVLAAERESIERVDAKIPEKAEERHRANWVSPLSWVEPSLLPNQTECEEVIKSFYEFTSSPMVDDLSNATSLLSKDFAFSSTDVALVPGCVAETNGKLLVGPDAWATAFGQTVDAFGNITSSLAGNISCKPVKNPKDALEPYMFCVAKHICTFELKSVSNSSGLPVTLEGEIMDTVWINGEGHIVKLHSDFDPRFFHVEGQNSTAPEDKDAEAKALMKSIVEGK</sequence>
<accession>L1IYJ3</accession>
<reference evidence="4" key="2">
    <citation type="submission" date="2012-11" db="EMBL/GenBank/DDBJ databases">
        <authorList>
            <person name="Kuo A."/>
            <person name="Curtis B.A."/>
            <person name="Tanifuji G."/>
            <person name="Burki F."/>
            <person name="Gruber A."/>
            <person name="Irimia M."/>
            <person name="Maruyama S."/>
            <person name="Arias M.C."/>
            <person name="Ball S.G."/>
            <person name="Gile G.H."/>
            <person name="Hirakawa Y."/>
            <person name="Hopkins J.F."/>
            <person name="Rensing S.A."/>
            <person name="Schmutz J."/>
            <person name="Symeonidi A."/>
            <person name="Elias M."/>
            <person name="Eveleigh R.J."/>
            <person name="Herman E.K."/>
            <person name="Klute M.J."/>
            <person name="Nakayama T."/>
            <person name="Obornik M."/>
            <person name="Reyes-Prieto A."/>
            <person name="Armbrust E.V."/>
            <person name="Aves S.J."/>
            <person name="Beiko R.G."/>
            <person name="Coutinho P."/>
            <person name="Dacks J.B."/>
            <person name="Durnford D.G."/>
            <person name="Fast N.M."/>
            <person name="Green B.R."/>
            <person name="Grisdale C."/>
            <person name="Hempe F."/>
            <person name="Henrissat B."/>
            <person name="Hoppner M.P."/>
            <person name="Ishida K.-I."/>
            <person name="Kim E."/>
            <person name="Koreny L."/>
            <person name="Kroth P.G."/>
            <person name="Liu Y."/>
            <person name="Malik S.-B."/>
            <person name="Maier U.G."/>
            <person name="McRose D."/>
            <person name="Mock T."/>
            <person name="Neilson J.A."/>
            <person name="Onodera N.T."/>
            <person name="Poole A.M."/>
            <person name="Pritham E.J."/>
            <person name="Richards T.A."/>
            <person name="Rocap G."/>
            <person name="Roy S.W."/>
            <person name="Sarai C."/>
            <person name="Schaack S."/>
            <person name="Shirato S."/>
            <person name="Slamovits C.H."/>
            <person name="Spencer D.F."/>
            <person name="Suzuki S."/>
            <person name="Worden A.Z."/>
            <person name="Zauner S."/>
            <person name="Barry K."/>
            <person name="Bell C."/>
            <person name="Bharti A.K."/>
            <person name="Crow J.A."/>
            <person name="Grimwood J."/>
            <person name="Kramer R."/>
            <person name="Lindquist E."/>
            <person name="Lucas S."/>
            <person name="Salamov A."/>
            <person name="McFadden G.I."/>
            <person name="Lane C.E."/>
            <person name="Keeling P.J."/>
            <person name="Gray M.W."/>
            <person name="Grigoriev I.V."/>
            <person name="Archibald J.M."/>
        </authorList>
    </citation>
    <scope>NUCLEOTIDE SEQUENCE</scope>
    <source>
        <strain evidence="4">CCMP2712</strain>
    </source>
</reference>
<keyword evidence="1" id="KW-1133">Transmembrane helix</keyword>
<dbReference type="EMBL" id="JH993028">
    <property type="protein sequence ID" value="EKX40895.1"/>
    <property type="molecule type" value="Genomic_DNA"/>
</dbReference>
<dbReference type="OrthoDB" id="10544177at2759"/>
<reference evidence="3" key="3">
    <citation type="submission" date="2016-03" db="UniProtKB">
        <authorList>
            <consortium name="EnsemblProtists"/>
        </authorList>
    </citation>
    <scope>IDENTIFICATION</scope>
</reference>
<keyword evidence="1" id="KW-0812">Transmembrane</keyword>
<dbReference type="EnsemblProtists" id="EKX40895">
    <property type="protein sequence ID" value="EKX40895"/>
    <property type="gene ID" value="GUITHDRAFT_164575"/>
</dbReference>
<dbReference type="GeneID" id="17297415"/>
<name>L1IYJ3_GUITC</name>
<evidence type="ECO:0000313" key="4">
    <source>
        <dbReference type="Proteomes" id="UP000011087"/>
    </source>
</evidence>
<keyword evidence="1" id="KW-0472">Membrane</keyword>
<dbReference type="HOGENOM" id="CLU_718554_0_0_1"/>
<protein>
    <submittedName>
        <fullName evidence="2 3">Uncharacterized protein</fullName>
    </submittedName>
</protein>
<evidence type="ECO:0000313" key="3">
    <source>
        <dbReference type="EnsemblProtists" id="EKX40895"/>
    </source>
</evidence>
<keyword evidence="4" id="KW-1185">Reference proteome</keyword>
<gene>
    <name evidence="2" type="ORF">GUITHDRAFT_164575</name>
</gene>
<dbReference type="Proteomes" id="UP000011087">
    <property type="component" value="Unassembled WGS sequence"/>
</dbReference>
<feature type="transmembrane region" description="Helical" evidence="1">
    <location>
        <begin position="30"/>
        <end position="48"/>
    </location>
</feature>
<evidence type="ECO:0000313" key="2">
    <source>
        <dbReference type="EMBL" id="EKX40895.1"/>
    </source>
</evidence>
<dbReference type="RefSeq" id="XP_005827875.1">
    <property type="nucleotide sequence ID" value="XM_005827818.1"/>
</dbReference>